<proteinExistence type="predicted"/>
<feature type="compositionally biased region" description="Low complexity" evidence="1">
    <location>
        <begin position="146"/>
        <end position="160"/>
    </location>
</feature>
<evidence type="ECO:0000256" key="1">
    <source>
        <dbReference type="SAM" id="MobiDB-lite"/>
    </source>
</evidence>
<evidence type="ECO:0000313" key="2">
    <source>
        <dbReference type="EMBL" id="KAF6756058.1"/>
    </source>
</evidence>
<feature type="compositionally biased region" description="Polar residues" evidence="1">
    <location>
        <begin position="42"/>
        <end position="51"/>
    </location>
</feature>
<feature type="compositionally biased region" description="Basic and acidic residues" evidence="1">
    <location>
        <begin position="115"/>
        <end position="134"/>
    </location>
</feature>
<gene>
    <name evidence="2" type="ORF">DFP72DRAFT_846833</name>
</gene>
<sequence length="245" mass="26555">MATLKRPRSTEPDAQHSKKHPRLYETQAPDGFRGRGPMVETASKSIQSPQPATRREEILQNGLAALTKVLQRQGQELNAKNFEIASLRSQLAERNRGFQESLTDRLAEIVSQKVDAMRSHAPERRERAGDDPDARQTPSTLEPNSTVPRAAPTATTTITTPPAPAPALAPSSDDLLGARLRISTLEHENAVLAEKLAECNARLGAQAQGPAPFLTGNAARTHITMASMRTPACTVYRPGAFPDTI</sequence>
<keyword evidence="3" id="KW-1185">Reference proteome</keyword>
<accession>A0A8H6HZD7</accession>
<reference evidence="2 3" key="1">
    <citation type="submission" date="2020-07" db="EMBL/GenBank/DDBJ databases">
        <title>Comparative genomics of pyrophilous fungi reveals a link between fire events and developmental genes.</title>
        <authorList>
            <consortium name="DOE Joint Genome Institute"/>
            <person name="Steindorff A.S."/>
            <person name="Carver A."/>
            <person name="Calhoun S."/>
            <person name="Stillman K."/>
            <person name="Liu H."/>
            <person name="Lipzen A."/>
            <person name="Pangilinan J."/>
            <person name="Labutti K."/>
            <person name="Bruns T.D."/>
            <person name="Grigoriev I.V."/>
        </authorList>
    </citation>
    <scope>NUCLEOTIDE SEQUENCE [LARGE SCALE GENOMIC DNA]</scope>
    <source>
        <strain evidence="2 3">CBS 144469</strain>
    </source>
</reference>
<dbReference type="Proteomes" id="UP000521943">
    <property type="component" value="Unassembled WGS sequence"/>
</dbReference>
<dbReference type="EMBL" id="JACGCI010000027">
    <property type="protein sequence ID" value="KAF6756058.1"/>
    <property type="molecule type" value="Genomic_DNA"/>
</dbReference>
<feature type="compositionally biased region" description="Polar residues" evidence="1">
    <location>
        <begin position="136"/>
        <end position="145"/>
    </location>
</feature>
<dbReference type="OrthoDB" id="10355409at2759"/>
<evidence type="ECO:0000313" key="3">
    <source>
        <dbReference type="Proteomes" id="UP000521943"/>
    </source>
</evidence>
<dbReference type="AlphaFoldDB" id="A0A8H6HZD7"/>
<comment type="caution">
    <text evidence="2">The sequence shown here is derived from an EMBL/GenBank/DDBJ whole genome shotgun (WGS) entry which is preliminary data.</text>
</comment>
<feature type="region of interest" description="Disordered" evidence="1">
    <location>
        <begin position="113"/>
        <end position="171"/>
    </location>
</feature>
<organism evidence="2 3">
    <name type="scientific">Ephemerocybe angulata</name>
    <dbReference type="NCBI Taxonomy" id="980116"/>
    <lineage>
        <taxon>Eukaryota</taxon>
        <taxon>Fungi</taxon>
        <taxon>Dikarya</taxon>
        <taxon>Basidiomycota</taxon>
        <taxon>Agaricomycotina</taxon>
        <taxon>Agaricomycetes</taxon>
        <taxon>Agaricomycetidae</taxon>
        <taxon>Agaricales</taxon>
        <taxon>Agaricineae</taxon>
        <taxon>Psathyrellaceae</taxon>
        <taxon>Ephemerocybe</taxon>
    </lineage>
</organism>
<feature type="region of interest" description="Disordered" evidence="1">
    <location>
        <begin position="1"/>
        <end position="54"/>
    </location>
</feature>
<protein>
    <submittedName>
        <fullName evidence="2">Uncharacterized protein</fullName>
    </submittedName>
</protein>
<name>A0A8H6HZD7_9AGAR</name>